<keyword evidence="1" id="KW-0472">Membrane</keyword>
<dbReference type="Proteomes" id="UP000475249">
    <property type="component" value="Unassembled WGS sequence"/>
</dbReference>
<dbReference type="AlphaFoldDB" id="A0A6L9EBJ7"/>
<dbReference type="Gene3D" id="3.30.565.10">
    <property type="entry name" value="Histidine kinase-like ATPase, C-terminal domain"/>
    <property type="match status" value="1"/>
</dbReference>
<organism evidence="3 4">
    <name type="scientific">Poritiphilus flavus</name>
    <dbReference type="NCBI Taxonomy" id="2697053"/>
    <lineage>
        <taxon>Bacteria</taxon>
        <taxon>Pseudomonadati</taxon>
        <taxon>Bacteroidota</taxon>
        <taxon>Flavobacteriia</taxon>
        <taxon>Flavobacteriales</taxon>
        <taxon>Flavobacteriaceae</taxon>
        <taxon>Poritiphilus</taxon>
    </lineage>
</organism>
<evidence type="ECO:0000256" key="1">
    <source>
        <dbReference type="SAM" id="Phobius"/>
    </source>
</evidence>
<dbReference type="InterPro" id="IPR036890">
    <property type="entry name" value="HATPase_C_sf"/>
</dbReference>
<dbReference type="Pfam" id="PF06580">
    <property type="entry name" value="His_kinase"/>
    <property type="match status" value="1"/>
</dbReference>
<feature type="transmembrane region" description="Helical" evidence="1">
    <location>
        <begin position="70"/>
        <end position="89"/>
    </location>
</feature>
<sequence length="342" mass="39985">MKTSFQIREFWIHIIVWACLFSFPVAITLSEFGRFEPKLPLRILMNLSLVYINYLILVPRLLLKKKIFTYILYSVAVLVLINVSAQYMFPKPPIPFGRMPDMDLSEMGPVRFMPRAIMGATSLAFFLLGGVLGLTKDFYKRDRISKEKEAWRNETELQFLRAQLNPHFLFNSLNSIYSLVRNKDIEAPEAIITLAELMRYMLYDARQELVPLEKEIQYIKNFVSLQLLRLSNSEKVKLRITGDYNDKKISPLLLIPFVENAFKYGTDFKGVTDVDMQLEIQEDQFSFYVKNKIGVYRKDESNSGIGLENIKSRLQLLYPEEHRLEITKENGFYKVQLELNLS</sequence>
<reference evidence="3 4" key="1">
    <citation type="submission" date="2020-01" db="EMBL/GenBank/DDBJ databases">
        <title>Bacteria diversity of Porities sp.</title>
        <authorList>
            <person name="Wang G."/>
        </authorList>
    </citation>
    <scope>NUCLEOTIDE SEQUENCE [LARGE SCALE GENOMIC DNA]</scope>
    <source>
        <strain evidence="3 4">R33</strain>
    </source>
</reference>
<keyword evidence="3" id="KW-0808">Transferase</keyword>
<dbReference type="GO" id="GO:0000155">
    <property type="term" value="F:phosphorelay sensor kinase activity"/>
    <property type="evidence" value="ECO:0007669"/>
    <property type="project" value="InterPro"/>
</dbReference>
<keyword evidence="4" id="KW-1185">Reference proteome</keyword>
<dbReference type="PANTHER" id="PTHR34220">
    <property type="entry name" value="SENSOR HISTIDINE KINASE YPDA"/>
    <property type="match status" value="1"/>
</dbReference>
<dbReference type="InterPro" id="IPR010559">
    <property type="entry name" value="Sig_transdc_His_kin_internal"/>
</dbReference>
<keyword evidence="3" id="KW-0418">Kinase</keyword>
<comment type="caution">
    <text evidence="3">The sequence shown here is derived from an EMBL/GenBank/DDBJ whole genome shotgun (WGS) entry which is preliminary data.</text>
</comment>
<evidence type="ECO:0000313" key="3">
    <source>
        <dbReference type="EMBL" id="NAS11941.1"/>
    </source>
</evidence>
<dbReference type="InterPro" id="IPR050640">
    <property type="entry name" value="Bact_2-comp_sensor_kinase"/>
</dbReference>
<accession>A0A6L9EBJ7</accession>
<dbReference type="EMBL" id="WXYO01000003">
    <property type="protein sequence ID" value="NAS11941.1"/>
    <property type="molecule type" value="Genomic_DNA"/>
</dbReference>
<proteinExistence type="predicted"/>
<name>A0A6L9EBJ7_9FLAO</name>
<feature type="transmembrane region" description="Helical" evidence="1">
    <location>
        <begin position="112"/>
        <end position="134"/>
    </location>
</feature>
<evidence type="ECO:0000259" key="2">
    <source>
        <dbReference type="Pfam" id="PF06580"/>
    </source>
</evidence>
<keyword evidence="1" id="KW-0812">Transmembrane</keyword>
<evidence type="ECO:0000313" key="4">
    <source>
        <dbReference type="Proteomes" id="UP000475249"/>
    </source>
</evidence>
<dbReference type="GO" id="GO:0016020">
    <property type="term" value="C:membrane"/>
    <property type="evidence" value="ECO:0007669"/>
    <property type="project" value="InterPro"/>
</dbReference>
<feature type="domain" description="Signal transduction histidine kinase internal region" evidence="2">
    <location>
        <begin position="155"/>
        <end position="232"/>
    </location>
</feature>
<protein>
    <submittedName>
        <fullName evidence="3">Sensor histidine kinase</fullName>
    </submittedName>
</protein>
<feature type="transmembrane region" description="Helical" evidence="1">
    <location>
        <begin position="12"/>
        <end position="33"/>
    </location>
</feature>
<keyword evidence="1" id="KW-1133">Transmembrane helix</keyword>
<feature type="transmembrane region" description="Helical" evidence="1">
    <location>
        <begin position="39"/>
        <end position="58"/>
    </location>
</feature>
<dbReference type="RefSeq" id="WP_161434975.1">
    <property type="nucleotide sequence ID" value="NZ_WXYO01000003.1"/>
</dbReference>
<dbReference type="PANTHER" id="PTHR34220:SF7">
    <property type="entry name" value="SENSOR HISTIDINE KINASE YPDA"/>
    <property type="match status" value="1"/>
</dbReference>
<gene>
    <name evidence="3" type="ORF">GTQ38_08015</name>
</gene>